<dbReference type="PANTHER" id="PTHR11527">
    <property type="entry name" value="HEAT-SHOCK PROTEIN 20 FAMILY MEMBER"/>
    <property type="match status" value="1"/>
</dbReference>
<evidence type="ECO:0000256" key="3">
    <source>
        <dbReference type="RuleBase" id="RU003616"/>
    </source>
</evidence>
<dbReference type="InterPro" id="IPR008978">
    <property type="entry name" value="HSP20-like_chaperone"/>
</dbReference>
<evidence type="ECO:0000259" key="5">
    <source>
        <dbReference type="PROSITE" id="PS01031"/>
    </source>
</evidence>
<comment type="similarity">
    <text evidence="2 3">Belongs to the small heat shock protein (HSP20) family.</text>
</comment>
<dbReference type="InterPro" id="IPR002068">
    <property type="entry name" value="A-crystallin/Hsp20_dom"/>
</dbReference>
<keyword evidence="7" id="KW-1185">Reference proteome</keyword>
<evidence type="ECO:0000313" key="7">
    <source>
        <dbReference type="Proteomes" id="UP001498771"/>
    </source>
</evidence>
<feature type="compositionally biased region" description="Low complexity" evidence="4">
    <location>
        <begin position="45"/>
        <end position="65"/>
    </location>
</feature>
<feature type="domain" description="SHSP" evidence="5">
    <location>
        <begin position="85"/>
        <end position="216"/>
    </location>
</feature>
<dbReference type="PROSITE" id="PS01031">
    <property type="entry name" value="SHSP"/>
    <property type="match status" value="1"/>
</dbReference>
<dbReference type="EMBL" id="JBBJBU010000009">
    <property type="protein sequence ID" value="KAK7204202.1"/>
    <property type="molecule type" value="Genomic_DNA"/>
</dbReference>
<organism evidence="6 7">
    <name type="scientific">Myxozyma melibiosi</name>
    <dbReference type="NCBI Taxonomy" id="54550"/>
    <lineage>
        <taxon>Eukaryota</taxon>
        <taxon>Fungi</taxon>
        <taxon>Dikarya</taxon>
        <taxon>Ascomycota</taxon>
        <taxon>Saccharomycotina</taxon>
        <taxon>Lipomycetes</taxon>
        <taxon>Lipomycetales</taxon>
        <taxon>Lipomycetaceae</taxon>
        <taxon>Myxozyma</taxon>
    </lineage>
</organism>
<evidence type="ECO:0000313" key="6">
    <source>
        <dbReference type="EMBL" id="KAK7204202.1"/>
    </source>
</evidence>
<keyword evidence="1" id="KW-0346">Stress response</keyword>
<evidence type="ECO:0000256" key="2">
    <source>
        <dbReference type="PROSITE-ProRule" id="PRU00285"/>
    </source>
</evidence>
<dbReference type="SUPFAM" id="SSF49764">
    <property type="entry name" value="HSP20-like chaperones"/>
    <property type="match status" value="1"/>
</dbReference>
<dbReference type="Proteomes" id="UP001498771">
    <property type="component" value="Unassembled WGS sequence"/>
</dbReference>
<comment type="caution">
    <text evidence="6">The sequence shown here is derived from an EMBL/GenBank/DDBJ whole genome shotgun (WGS) entry which is preliminary data.</text>
</comment>
<evidence type="ECO:0000256" key="4">
    <source>
        <dbReference type="SAM" id="MobiDB-lite"/>
    </source>
</evidence>
<sequence>MPDIYTYPHPWAVLDSLTSDLSSRSHLRLQYAQRKAALAALDTGARPTPASAPASPSSPSDQPLPSVEQLLKTHTAPPGVSVDSSSHPHTFNPLVDVYDFPNCYLVQASIPGVQVSDILVDFDNRSSILTIAGAVHRSAISPSFNLCSPLATRARLVSQREVGRFERSIRLIKDVRVAANDARAKCKDGVLEIIVPKIPDDSLPSPSLGPDDLDAEFCDAETEEATGAEA</sequence>
<gene>
    <name evidence="6" type="ORF">BZA70DRAFT_281796</name>
</gene>
<dbReference type="CDD" id="cd06464">
    <property type="entry name" value="ACD_sHsps-like"/>
    <property type="match status" value="1"/>
</dbReference>
<proteinExistence type="inferred from homology"/>
<dbReference type="Gene3D" id="2.60.40.790">
    <property type="match status" value="1"/>
</dbReference>
<accession>A0ABR1F2Y5</accession>
<protein>
    <recommendedName>
        <fullName evidence="5">SHSP domain-containing protein</fullName>
    </recommendedName>
</protein>
<name>A0ABR1F2Y5_9ASCO</name>
<dbReference type="InterPro" id="IPR031107">
    <property type="entry name" value="Small_HSP"/>
</dbReference>
<dbReference type="RefSeq" id="XP_064767235.1">
    <property type="nucleotide sequence ID" value="XM_064913159.1"/>
</dbReference>
<feature type="region of interest" description="Disordered" evidence="4">
    <location>
        <begin position="43"/>
        <end position="65"/>
    </location>
</feature>
<dbReference type="Pfam" id="PF00011">
    <property type="entry name" value="HSP20"/>
    <property type="match status" value="1"/>
</dbReference>
<evidence type="ECO:0000256" key="1">
    <source>
        <dbReference type="ARBA" id="ARBA00023016"/>
    </source>
</evidence>
<reference evidence="6 7" key="1">
    <citation type="submission" date="2024-03" db="EMBL/GenBank/DDBJ databases">
        <title>Genome-scale model development and genomic sequencing of the oleaginous clade Lipomyces.</title>
        <authorList>
            <consortium name="Lawrence Berkeley National Laboratory"/>
            <person name="Czajka J.J."/>
            <person name="Han Y."/>
            <person name="Kim J."/>
            <person name="Mondo S.J."/>
            <person name="Hofstad B.A."/>
            <person name="Robles A."/>
            <person name="Haridas S."/>
            <person name="Riley R."/>
            <person name="LaButti K."/>
            <person name="Pangilinan J."/>
            <person name="Andreopoulos W."/>
            <person name="Lipzen A."/>
            <person name="Yan J."/>
            <person name="Wang M."/>
            <person name="Ng V."/>
            <person name="Grigoriev I.V."/>
            <person name="Spatafora J.W."/>
            <person name="Magnuson J.K."/>
            <person name="Baker S.E."/>
            <person name="Pomraning K.R."/>
        </authorList>
    </citation>
    <scope>NUCLEOTIDE SEQUENCE [LARGE SCALE GENOMIC DNA]</scope>
    <source>
        <strain evidence="6 7">Phaff 52-87</strain>
    </source>
</reference>
<dbReference type="GeneID" id="90038671"/>